<dbReference type="InterPro" id="IPR036704">
    <property type="entry name" value="RraA/RraA-like_sf"/>
</dbReference>
<evidence type="ECO:0000313" key="2">
    <source>
        <dbReference type="Proteomes" id="UP000075321"/>
    </source>
</evidence>
<dbReference type="EMBL" id="LTAZ01000012">
    <property type="protein sequence ID" value="KYH24717.1"/>
    <property type="molecule type" value="Genomic_DNA"/>
</dbReference>
<dbReference type="Gene3D" id="3.50.30.40">
    <property type="entry name" value="Ribonuclease E inhibitor RraA/RraA-like"/>
    <property type="match status" value="1"/>
</dbReference>
<reference evidence="1 2" key="1">
    <citation type="submission" date="2016-02" db="EMBL/GenBank/DDBJ databases">
        <title>Genome sequence of Halalkalicoccus paucihalophilus DSM 24557.</title>
        <authorList>
            <person name="Poehlein A."/>
            <person name="Daniel R."/>
        </authorList>
    </citation>
    <scope>NUCLEOTIDE SEQUENCE [LARGE SCALE GENOMIC DNA]</scope>
    <source>
        <strain evidence="1 2">DSM 24557</strain>
    </source>
</reference>
<sequence>MSTDSDRINPTILNRLNQCSPSAVADTKHESVDTLTAMIKPIHSDCTFAGTVRTVVLDPSALWAPVQTLDTALEDEVIVVDTNEQ</sequence>
<dbReference type="RefSeq" id="WP_245634147.1">
    <property type="nucleotide sequence ID" value="NZ_LTAZ01000012.1"/>
</dbReference>
<dbReference type="Proteomes" id="UP000075321">
    <property type="component" value="Unassembled WGS sequence"/>
</dbReference>
<protein>
    <submittedName>
        <fullName evidence="1">Uncharacterized protein</fullName>
    </submittedName>
</protein>
<name>A0A151ABH4_9EURY</name>
<accession>A0A151ABH4</accession>
<evidence type="ECO:0000313" key="1">
    <source>
        <dbReference type="EMBL" id="KYH24717.1"/>
    </source>
</evidence>
<organism evidence="1 2">
    <name type="scientific">Halalkalicoccus paucihalophilus</name>
    <dbReference type="NCBI Taxonomy" id="1008153"/>
    <lineage>
        <taxon>Archaea</taxon>
        <taxon>Methanobacteriati</taxon>
        <taxon>Methanobacteriota</taxon>
        <taxon>Stenosarchaea group</taxon>
        <taxon>Halobacteria</taxon>
        <taxon>Halobacteriales</taxon>
        <taxon>Halococcaceae</taxon>
        <taxon>Halalkalicoccus</taxon>
    </lineage>
</organism>
<dbReference type="SUPFAM" id="SSF89562">
    <property type="entry name" value="RraA-like"/>
    <property type="match status" value="1"/>
</dbReference>
<dbReference type="AlphaFoldDB" id="A0A151ABH4"/>
<comment type="caution">
    <text evidence="1">The sequence shown here is derived from an EMBL/GenBank/DDBJ whole genome shotgun (WGS) entry which is preliminary data.</text>
</comment>
<dbReference type="PATRIC" id="fig|1008153.3.peg.3218"/>
<proteinExistence type="predicted"/>
<keyword evidence="2" id="KW-1185">Reference proteome</keyword>
<gene>
    <name evidence="1" type="ORF">HAPAU_30930</name>
</gene>